<name>A0A6H5GL62_9HEMI</name>
<feature type="compositionally biased region" description="Basic and acidic residues" evidence="1">
    <location>
        <begin position="14"/>
        <end position="23"/>
    </location>
</feature>
<accession>A0A6H5GL62</accession>
<dbReference type="AlphaFoldDB" id="A0A6H5GL62"/>
<feature type="region of interest" description="Disordered" evidence="1">
    <location>
        <begin position="1"/>
        <end position="32"/>
    </location>
</feature>
<sequence length="274" mass="29756">MKLKAPISNVSGDKLAKGSEHTPIHRHSSKMYNSNLTPNLLLGVPVGEGTGATPRTPEIVNSLMAMTDPFKLIRAGAGAGGGVRLANSPPSSNSNSIVAASSSPPSLQHTRTQLIKEGLKLTIQSKRKSSLSVSEEHQPAPAPLAQAVIADRPSRNRTMSEDVSQDSQDYSSGGILSNRRGVDKRLIVHVRRPRRLGVANAANVWILLHQNRTVRLHEAFRPSVHQRAVRQSSKYGVHETFEHIVDNVFERLREQYRTAGFAVGTSGSELSSPF</sequence>
<organism evidence="2 3">
    <name type="scientific">Nesidiocoris tenuis</name>
    <dbReference type="NCBI Taxonomy" id="355587"/>
    <lineage>
        <taxon>Eukaryota</taxon>
        <taxon>Metazoa</taxon>
        <taxon>Ecdysozoa</taxon>
        <taxon>Arthropoda</taxon>
        <taxon>Hexapoda</taxon>
        <taxon>Insecta</taxon>
        <taxon>Pterygota</taxon>
        <taxon>Neoptera</taxon>
        <taxon>Paraneoptera</taxon>
        <taxon>Hemiptera</taxon>
        <taxon>Heteroptera</taxon>
        <taxon>Panheteroptera</taxon>
        <taxon>Cimicomorpha</taxon>
        <taxon>Miridae</taxon>
        <taxon>Dicyphina</taxon>
        <taxon>Nesidiocoris</taxon>
    </lineage>
</organism>
<proteinExistence type="predicted"/>
<evidence type="ECO:0000313" key="2">
    <source>
        <dbReference type="EMBL" id="CAB0004724.1"/>
    </source>
</evidence>
<feature type="compositionally biased region" description="Low complexity" evidence="1">
    <location>
        <begin position="86"/>
        <end position="106"/>
    </location>
</feature>
<feature type="compositionally biased region" description="Polar residues" evidence="1">
    <location>
        <begin position="161"/>
        <end position="175"/>
    </location>
</feature>
<evidence type="ECO:0000256" key="1">
    <source>
        <dbReference type="SAM" id="MobiDB-lite"/>
    </source>
</evidence>
<keyword evidence="3" id="KW-1185">Reference proteome</keyword>
<feature type="region of interest" description="Disordered" evidence="1">
    <location>
        <begin position="83"/>
        <end position="107"/>
    </location>
</feature>
<feature type="region of interest" description="Disordered" evidence="1">
    <location>
        <begin position="153"/>
        <end position="175"/>
    </location>
</feature>
<protein>
    <submittedName>
        <fullName evidence="2">Uncharacterized protein</fullName>
    </submittedName>
</protein>
<dbReference type="Proteomes" id="UP000479000">
    <property type="component" value="Unassembled WGS sequence"/>
</dbReference>
<dbReference type="OrthoDB" id="2596881at2759"/>
<dbReference type="EMBL" id="CADCXU010015141">
    <property type="protein sequence ID" value="CAB0004724.1"/>
    <property type="molecule type" value="Genomic_DNA"/>
</dbReference>
<evidence type="ECO:0000313" key="3">
    <source>
        <dbReference type="Proteomes" id="UP000479000"/>
    </source>
</evidence>
<reference evidence="2 3" key="1">
    <citation type="submission" date="2020-02" db="EMBL/GenBank/DDBJ databases">
        <authorList>
            <person name="Ferguson B K."/>
        </authorList>
    </citation>
    <scope>NUCLEOTIDE SEQUENCE [LARGE SCALE GENOMIC DNA]</scope>
</reference>
<gene>
    <name evidence="2" type="ORF">NTEN_LOCUS10201</name>
</gene>